<organism evidence="3 4">
    <name type="scientific">Microbotryum intermedium</name>
    <dbReference type="NCBI Taxonomy" id="269621"/>
    <lineage>
        <taxon>Eukaryota</taxon>
        <taxon>Fungi</taxon>
        <taxon>Dikarya</taxon>
        <taxon>Basidiomycota</taxon>
        <taxon>Pucciniomycotina</taxon>
        <taxon>Microbotryomycetes</taxon>
        <taxon>Microbotryales</taxon>
        <taxon>Microbotryaceae</taxon>
        <taxon>Microbotryum</taxon>
    </lineage>
</organism>
<dbReference type="STRING" id="269621.A0A238FDG7"/>
<keyword evidence="4" id="KW-1185">Reference proteome</keyword>
<feature type="compositionally biased region" description="Low complexity" evidence="1">
    <location>
        <begin position="238"/>
        <end position="253"/>
    </location>
</feature>
<feature type="region of interest" description="Disordered" evidence="1">
    <location>
        <begin position="1"/>
        <end position="31"/>
    </location>
</feature>
<dbReference type="Pfam" id="PF10213">
    <property type="entry name" value="MRP-S28"/>
    <property type="match status" value="1"/>
</dbReference>
<dbReference type="OrthoDB" id="283424at2759"/>
<evidence type="ECO:0000256" key="1">
    <source>
        <dbReference type="SAM" id="MobiDB-lite"/>
    </source>
</evidence>
<dbReference type="AlphaFoldDB" id="A0A238FDG7"/>
<dbReference type="InterPro" id="IPR019349">
    <property type="entry name" value="Ribosomal_mS35_mit"/>
</dbReference>
<dbReference type="EMBL" id="FMSP01000004">
    <property type="protein sequence ID" value="SCV69188.1"/>
    <property type="molecule type" value="Genomic_DNA"/>
</dbReference>
<gene>
    <name evidence="3" type="ORF">BQ2448_2208</name>
</gene>
<dbReference type="GO" id="GO:0003735">
    <property type="term" value="F:structural constituent of ribosome"/>
    <property type="evidence" value="ECO:0007669"/>
    <property type="project" value="InterPro"/>
</dbReference>
<dbReference type="PANTHER" id="PTHR13490">
    <property type="entry name" value="MITOCHONDRIAL 28S RIBOSOMAL PROTEIN S28"/>
    <property type="match status" value="1"/>
</dbReference>
<protein>
    <submittedName>
        <fullName evidence="3">BQ2448_2208 protein</fullName>
    </submittedName>
</protein>
<feature type="domain" description="Small ribosomal subunit protein mS35 mitochondrial conserved" evidence="2">
    <location>
        <begin position="85"/>
        <end position="217"/>
    </location>
</feature>
<dbReference type="Proteomes" id="UP000198372">
    <property type="component" value="Unassembled WGS sequence"/>
</dbReference>
<feature type="region of interest" description="Disordered" evidence="1">
    <location>
        <begin position="216"/>
        <end position="282"/>
    </location>
</feature>
<name>A0A238FDG7_9BASI</name>
<sequence length="282" mass="30919">MQPTTRRLISSTSTCLARAPRGRSGPTTDGFDMATMIPGTGSGAGGFDFPLTRPTILKMQEKRLFLHYLRLEHLQFPDLVALRREYKKPSSKQIVRVRHQHYQGEPHPAARKVTISVNCDDLASTLGSEQAQHKFKLLAGPRWDATNDEVKLSCELFPTPEMNERWCSETLDKMIAEAKDLSDPMSDIPLDPRPTLSRLAKSGKHKIVTLSDFPKEWLPSSNKRSTTRKVPATKESESTGTTTSSAGEGTPATEAHAVVDVQDLPSAGVGKQGGAEISAREA</sequence>
<dbReference type="GO" id="GO:0032543">
    <property type="term" value="P:mitochondrial translation"/>
    <property type="evidence" value="ECO:0007669"/>
    <property type="project" value="InterPro"/>
</dbReference>
<dbReference type="PANTHER" id="PTHR13490:SF0">
    <property type="entry name" value="SMALL RIBOSOMAL SUBUNIT PROTEIN MS35"/>
    <property type="match status" value="1"/>
</dbReference>
<dbReference type="InterPro" id="IPR039848">
    <property type="entry name" value="Ribosomal_mS35_mt"/>
</dbReference>
<feature type="compositionally biased region" description="Polar residues" evidence="1">
    <location>
        <begin position="1"/>
        <end position="15"/>
    </location>
</feature>
<evidence type="ECO:0000313" key="4">
    <source>
        <dbReference type="Proteomes" id="UP000198372"/>
    </source>
</evidence>
<evidence type="ECO:0000313" key="3">
    <source>
        <dbReference type="EMBL" id="SCV69188.1"/>
    </source>
</evidence>
<reference evidence="4" key="1">
    <citation type="submission" date="2016-09" db="EMBL/GenBank/DDBJ databases">
        <authorList>
            <person name="Jeantristanb JTB J.-T."/>
            <person name="Ricardo R."/>
        </authorList>
    </citation>
    <scope>NUCLEOTIDE SEQUENCE [LARGE SCALE GENOMIC DNA]</scope>
</reference>
<accession>A0A238FDG7</accession>
<evidence type="ECO:0000259" key="2">
    <source>
        <dbReference type="Pfam" id="PF10213"/>
    </source>
</evidence>
<dbReference type="GO" id="GO:0005763">
    <property type="term" value="C:mitochondrial small ribosomal subunit"/>
    <property type="evidence" value="ECO:0007669"/>
    <property type="project" value="TreeGrafter"/>
</dbReference>
<proteinExistence type="predicted"/>